<dbReference type="InterPro" id="IPR013155">
    <property type="entry name" value="M/V/L/I-tRNA-synth_anticd-bd"/>
</dbReference>
<dbReference type="KEGG" id="nvi:100122168"/>
<comment type="similarity">
    <text evidence="2 11">Belongs to the class-I aminoacyl-tRNA synthetase family.</text>
</comment>
<dbReference type="InterPro" id="IPR001412">
    <property type="entry name" value="aa-tRNA-synth_I_CS"/>
</dbReference>
<keyword evidence="8 11" id="KW-0030">Aminoacyl-tRNA synthetase</keyword>
<dbReference type="AlphaFoldDB" id="A0A7M7G6C5"/>
<dbReference type="Proteomes" id="UP000002358">
    <property type="component" value="Chromosome 5"/>
</dbReference>
<dbReference type="GO" id="GO:0032543">
    <property type="term" value="P:mitochondrial translation"/>
    <property type="evidence" value="ECO:0007669"/>
    <property type="project" value="TreeGrafter"/>
</dbReference>
<comment type="catalytic activity">
    <reaction evidence="10">
        <text>tRNA(Leu) + L-leucine + ATP = L-leucyl-tRNA(Leu) + AMP + diphosphate</text>
        <dbReference type="Rhea" id="RHEA:11688"/>
        <dbReference type="Rhea" id="RHEA-COMP:9613"/>
        <dbReference type="Rhea" id="RHEA-COMP:9622"/>
        <dbReference type="ChEBI" id="CHEBI:30616"/>
        <dbReference type="ChEBI" id="CHEBI:33019"/>
        <dbReference type="ChEBI" id="CHEBI:57427"/>
        <dbReference type="ChEBI" id="CHEBI:78442"/>
        <dbReference type="ChEBI" id="CHEBI:78494"/>
        <dbReference type="ChEBI" id="CHEBI:456215"/>
        <dbReference type="EC" id="6.1.1.4"/>
    </reaction>
</comment>
<dbReference type="CTD" id="38581"/>
<dbReference type="SUPFAM" id="SSF47323">
    <property type="entry name" value="Anticodon-binding domain of a subclass of class I aminoacyl-tRNA synthetases"/>
    <property type="match status" value="1"/>
</dbReference>
<dbReference type="PRINTS" id="PR00985">
    <property type="entry name" value="TRNASYNTHLEU"/>
</dbReference>
<dbReference type="InterPro" id="IPR014729">
    <property type="entry name" value="Rossmann-like_a/b/a_fold"/>
</dbReference>
<dbReference type="GO" id="GO:0004823">
    <property type="term" value="F:leucine-tRNA ligase activity"/>
    <property type="evidence" value="ECO:0007669"/>
    <property type="project" value="UniProtKB-EC"/>
</dbReference>
<dbReference type="PANTHER" id="PTHR43740">
    <property type="entry name" value="LEUCYL-TRNA SYNTHETASE"/>
    <property type="match status" value="1"/>
</dbReference>
<feature type="domain" description="Methionyl/Valyl/Leucyl/Isoleucyl-tRNA synthetase anticodon-binding" evidence="13">
    <location>
        <begin position="743"/>
        <end position="800"/>
    </location>
</feature>
<proteinExistence type="inferred from homology"/>
<evidence type="ECO:0000256" key="11">
    <source>
        <dbReference type="RuleBase" id="RU363035"/>
    </source>
</evidence>
<evidence type="ECO:0000313" key="14">
    <source>
        <dbReference type="EnsemblMetazoa" id="XP_001605772"/>
    </source>
</evidence>
<comment type="subcellular location">
    <subcellularLocation>
        <location evidence="1">Mitochondrion matrix</location>
    </subcellularLocation>
</comment>
<dbReference type="Pfam" id="PF08264">
    <property type="entry name" value="Anticodon_1"/>
    <property type="match status" value="1"/>
</dbReference>
<keyword evidence="15" id="KW-1185">Reference proteome</keyword>
<evidence type="ECO:0000256" key="6">
    <source>
        <dbReference type="ARBA" id="ARBA00022840"/>
    </source>
</evidence>
<reference evidence="14" key="1">
    <citation type="submission" date="2021-01" db="UniProtKB">
        <authorList>
            <consortium name="EnsemblMetazoa"/>
        </authorList>
    </citation>
    <scope>IDENTIFICATION</scope>
</reference>
<evidence type="ECO:0000259" key="13">
    <source>
        <dbReference type="Pfam" id="PF08264"/>
    </source>
</evidence>
<protein>
    <recommendedName>
        <fullName evidence="3">leucine--tRNA ligase</fullName>
        <ecNumber evidence="3">6.1.1.4</ecNumber>
    </recommendedName>
    <alternativeName>
        <fullName evidence="9">Leucyl-tRNA synthetase</fullName>
    </alternativeName>
</protein>
<name>A0A7M7G6C5_NASVI</name>
<evidence type="ECO:0000256" key="4">
    <source>
        <dbReference type="ARBA" id="ARBA00022598"/>
    </source>
</evidence>
<dbReference type="Pfam" id="PF00133">
    <property type="entry name" value="tRNA-synt_1"/>
    <property type="match status" value="2"/>
</dbReference>
<evidence type="ECO:0000256" key="9">
    <source>
        <dbReference type="ARBA" id="ARBA00030520"/>
    </source>
</evidence>
<dbReference type="InterPro" id="IPR002300">
    <property type="entry name" value="aa-tRNA-synth_Ia"/>
</dbReference>
<evidence type="ECO:0000259" key="12">
    <source>
        <dbReference type="Pfam" id="PF00133"/>
    </source>
</evidence>
<dbReference type="FunCoup" id="A0A7M7G6C5">
    <property type="interactions" value="1442"/>
</dbReference>
<dbReference type="Gene3D" id="1.10.730.10">
    <property type="entry name" value="Isoleucyl-tRNA Synthetase, Domain 1"/>
    <property type="match status" value="2"/>
</dbReference>
<dbReference type="InterPro" id="IPR009080">
    <property type="entry name" value="tRNAsynth_Ia_anticodon-bd"/>
</dbReference>
<dbReference type="InterPro" id="IPR002302">
    <property type="entry name" value="Leu-tRNA-ligase"/>
</dbReference>
<dbReference type="FunFam" id="1.10.730.10:FF:000060">
    <property type="entry name" value="Leucyl-tRNA synthetase"/>
    <property type="match status" value="1"/>
</dbReference>
<keyword evidence="7 11" id="KW-0648">Protein biosynthesis</keyword>
<dbReference type="InParanoid" id="A0A7M7G6C5"/>
<evidence type="ECO:0000256" key="10">
    <source>
        <dbReference type="ARBA" id="ARBA00047469"/>
    </source>
</evidence>
<dbReference type="RefSeq" id="XP_001605772.2">
    <property type="nucleotide sequence ID" value="XM_001605722.5"/>
</dbReference>
<dbReference type="FunFam" id="3.40.50.620:FF:000003">
    <property type="entry name" value="Leucine--tRNA ligase"/>
    <property type="match status" value="1"/>
</dbReference>
<accession>A0A7M7G6C5</accession>
<dbReference type="OrthoDB" id="15954at2759"/>
<dbReference type="PROSITE" id="PS00178">
    <property type="entry name" value="AA_TRNA_LIGASE_I"/>
    <property type="match status" value="1"/>
</dbReference>
<evidence type="ECO:0000256" key="1">
    <source>
        <dbReference type="ARBA" id="ARBA00004305"/>
    </source>
</evidence>
<feature type="domain" description="Aminoacyl-tRNA synthetase class Ia" evidence="12">
    <location>
        <begin position="50"/>
        <end position="244"/>
    </location>
</feature>
<dbReference type="FunFam" id="3.40.50.620:FF:000100">
    <property type="entry name" value="probable leucine--tRNA ligase, mitochondrial"/>
    <property type="match status" value="1"/>
</dbReference>
<sequence length="882" mass="102378">MKYNILFSFKYPLRNKHIQKCIFSRHASTGLGLWNETLATEHKHEIEKYWKDKIHKTDGASESKEKYYVLSMFPYPSGSLHMGHVRVYTISDSVARFHRMNGKNVIHPMGWDAFGLPAENAARERQVDPAKWTQLNIENMREQLLRLGCTFDTHSEFATCDPEYYRWTQELFLKLYENGLLYQRETYVNWDPIDQTVLADEQVDENNRSWRSGAIIEKRLLRQWFVRTTVFAESLLEGLKDKTLKEWRDIIKIQEHWIGQCTGTNFDFQLISDVPGYPKSVTLWTDKPEYIENAKFLAISSNSLLAKVEKTESHNSLRKLNAKVVNPFTNEELPIYVTDKETLPYPDFRDDYLGIPCLSEADIEFCKSTGIDYEAGPVYSAEELAEKRSDILRIAKERNIGGYLVSSKLRDWLISRQRYWGTPIPIVHCDKCGAQPVPRDDLPVKLPKLDRSSENKNLTLKDANEWLKTSCPKCKGPATRETDTMDTFVDSSWYFMRYIDPKNTKEMFSKEEAFKSLPVDLYIGGKEHASLHLYYARFVNHFLHHLGLVPTREPFRQLLVQGMVMGQSYSTKEGRYLRPSEVLLTDDGYVEKETHLPVVTNWEKMSKSKYNGVDPSEMFSEYSTDTIRLLILGDVAPTSHRNWSQDTFPGILNWQRRLWQTISEFIAARKELSPEDLKIHHNDEKFVKEDDYMFDSRNYYVHGVTFNITGAQQLSVAISKMQGLTNSIRKSSKLCVARSREYERALAVQIIMLAPLAPHFASELWAGFCSALHRLSNDGELQWDKDVLEQRWPAVDLEYKLKVRVRVNSKDFTTLRIPRGQLDVMTENDILEVVTKDPKFKKHVQGRKITKFIFRSEIGCGANVSINTKKEVVENISQEKAI</sequence>
<dbReference type="GeneID" id="100122168"/>
<dbReference type="EC" id="6.1.1.4" evidence="3"/>
<dbReference type="SUPFAM" id="SSF52374">
    <property type="entry name" value="Nucleotidylyl transferase"/>
    <property type="match status" value="1"/>
</dbReference>
<evidence type="ECO:0000256" key="7">
    <source>
        <dbReference type="ARBA" id="ARBA00022917"/>
    </source>
</evidence>
<keyword evidence="6 11" id="KW-0067">ATP-binding</keyword>
<evidence type="ECO:0000256" key="8">
    <source>
        <dbReference type="ARBA" id="ARBA00023146"/>
    </source>
</evidence>
<keyword evidence="4 11" id="KW-0436">Ligase</keyword>
<organism evidence="14 15">
    <name type="scientific">Nasonia vitripennis</name>
    <name type="common">Parasitic wasp</name>
    <dbReference type="NCBI Taxonomy" id="7425"/>
    <lineage>
        <taxon>Eukaryota</taxon>
        <taxon>Metazoa</taxon>
        <taxon>Ecdysozoa</taxon>
        <taxon>Arthropoda</taxon>
        <taxon>Hexapoda</taxon>
        <taxon>Insecta</taxon>
        <taxon>Pterygota</taxon>
        <taxon>Neoptera</taxon>
        <taxon>Endopterygota</taxon>
        <taxon>Hymenoptera</taxon>
        <taxon>Apocrita</taxon>
        <taxon>Proctotrupomorpha</taxon>
        <taxon>Chalcidoidea</taxon>
        <taxon>Pteromalidae</taxon>
        <taxon>Pteromalinae</taxon>
        <taxon>Nasonia</taxon>
    </lineage>
</organism>
<dbReference type="GO" id="GO:0005759">
    <property type="term" value="C:mitochondrial matrix"/>
    <property type="evidence" value="ECO:0007669"/>
    <property type="project" value="UniProtKB-SubCell"/>
</dbReference>
<keyword evidence="5 11" id="KW-0547">Nucleotide-binding</keyword>
<evidence type="ECO:0000313" key="15">
    <source>
        <dbReference type="Proteomes" id="UP000002358"/>
    </source>
</evidence>
<evidence type="ECO:0000256" key="5">
    <source>
        <dbReference type="ARBA" id="ARBA00022741"/>
    </source>
</evidence>
<dbReference type="Gene3D" id="3.40.50.620">
    <property type="entry name" value="HUPs"/>
    <property type="match status" value="2"/>
</dbReference>
<dbReference type="GO" id="GO:0005524">
    <property type="term" value="F:ATP binding"/>
    <property type="evidence" value="ECO:0007669"/>
    <property type="project" value="UniProtKB-KW"/>
</dbReference>
<dbReference type="GO" id="GO:0006429">
    <property type="term" value="P:leucyl-tRNA aminoacylation"/>
    <property type="evidence" value="ECO:0007669"/>
    <property type="project" value="InterPro"/>
</dbReference>
<evidence type="ECO:0000256" key="2">
    <source>
        <dbReference type="ARBA" id="ARBA00005594"/>
    </source>
</evidence>
<dbReference type="CDD" id="cd00812">
    <property type="entry name" value="LeuRS_core"/>
    <property type="match status" value="1"/>
</dbReference>
<dbReference type="EnsemblMetazoa" id="XM_001605722">
    <property type="protein sequence ID" value="XP_001605772"/>
    <property type="gene ID" value="LOC100122168"/>
</dbReference>
<dbReference type="PANTHER" id="PTHR43740:SF2">
    <property type="entry name" value="LEUCINE--TRNA LIGASE, MITOCHONDRIAL"/>
    <property type="match status" value="1"/>
</dbReference>
<evidence type="ECO:0000256" key="3">
    <source>
        <dbReference type="ARBA" id="ARBA00013164"/>
    </source>
</evidence>
<dbReference type="SMR" id="A0A7M7G6C5"/>
<feature type="domain" description="Aminoacyl-tRNA synthetase class Ia" evidence="12">
    <location>
        <begin position="408"/>
        <end position="583"/>
    </location>
</feature>